<dbReference type="RefSeq" id="WP_005869384.1">
    <property type="nucleotide sequence ID" value="NZ_ACYG01000008.1"/>
</dbReference>
<evidence type="ECO:0000313" key="2">
    <source>
        <dbReference type="Proteomes" id="UP000005709"/>
    </source>
</evidence>
<sequence length="216" mass="23268">MIFSGFCGLKFCSVLATRAYMASIFKSACARAARLWYAVEALAVKPTRARNAFSAPSRGAAGACAAEVLLVRLADSSHALLPELKRTQQILLGRAFAAGFGYSAQISSLQRGSKAQILSAEFGSAGEIFSARHESAAGALLSRHGHAMSAASAPSSAKFLKFSRAMYRNAAYAFSVQRERFGGIFKNFIDPEFKRSENFRGFKFNARPGGSALWSR</sequence>
<organism evidence="1 2">
    <name type="scientific">Campylobacter gracilis RM3268</name>
    <dbReference type="NCBI Taxonomy" id="553220"/>
    <lineage>
        <taxon>Bacteria</taxon>
        <taxon>Pseudomonadati</taxon>
        <taxon>Campylobacterota</taxon>
        <taxon>Epsilonproteobacteria</taxon>
        <taxon>Campylobacterales</taxon>
        <taxon>Campylobacteraceae</taxon>
        <taxon>Campylobacter</taxon>
    </lineage>
</organism>
<name>C8PEG3_9BACT</name>
<reference evidence="1 2" key="1">
    <citation type="submission" date="2009-07" db="EMBL/GenBank/DDBJ databases">
        <authorList>
            <person name="Madupu R."/>
            <person name="Sebastian Y."/>
            <person name="Durkin A.S."/>
            <person name="Torralba M."/>
            <person name="Methe B."/>
            <person name="Sutton G.G."/>
            <person name="Strausberg R.L."/>
            <person name="Nelson K.E."/>
        </authorList>
    </citation>
    <scope>NUCLEOTIDE SEQUENCE [LARGE SCALE GENOMIC DNA]</scope>
    <source>
        <strain evidence="1 2">RM3268</strain>
    </source>
</reference>
<dbReference type="Proteomes" id="UP000005709">
    <property type="component" value="Unassembled WGS sequence"/>
</dbReference>
<protein>
    <submittedName>
        <fullName evidence="1">Uncharacterized protein</fullName>
    </submittedName>
</protein>
<dbReference type="EMBL" id="ACYG01000008">
    <property type="protein sequence ID" value="EEV18758.1"/>
    <property type="molecule type" value="Genomic_DNA"/>
</dbReference>
<accession>C8PEG3</accession>
<evidence type="ECO:0000313" key="1">
    <source>
        <dbReference type="EMBL" id="EEV18758.1"/>
    </source>
</evidence>
<dbReference type="AlphaFoldDB" id="C8PEG3"/>
<gene>
    <name evidence="1" type="ORF">CAMGR0001_1864</name>
</gene>
<comment type="caution">
    <text evidence="1">The sequence shown here is derived from an EMBL/GenBank/DDBJ whole genome shotgun (WGS) entry which is preliminary data.</text>
</comment>
<keyword evidence="2" id="KW-1185">Reference proteome</keyword>
<proteinExistence type="predicted"/>
<dbReference type="STRING" id="824.CGRAC_0508"/>